<dbReference type="InterPro" id="IPR011009">
    <property type="entry name" value="Kinase-like_dom_sf"/>
</dbReference>
<dbReference type="PANTHER" id="PTHR47723">
    <property type="entry name" value="OS05G0353850 PROTEIN"/>
    <property type="match status" value="1"/>
</dbReference>
<organism evidence="1 2">
    <name type="scientific">Corchorus olitorius</name>
    <dbReference type="NCBI Taxonomy" id="93759"/>
    <lineage>
        <taxon>Eukaryota</taxon>
        <taxon>Viridiplantae</taxon>
        <taxon>Streptophyta</taxon>
        <taxon>Embryophyta</taxon>
        <taxon>Tracheophyta</taxon>
        <taxon>Spermatophyta</taxon>
        <taxon>Magnoliopsida</taxon>
        <taxon>eudicotyledons</taxon>
        <taxon>Gunneridae</taxon>
        <taxon>Pentapetalae</taxon>
        <taxon>rosids</taxon>
        <taxon>malvids</taxon>
        <taxon>Malvales</taxon>
        <taxon>Malvaceae</taxon>
        <taxon>Grewioideae</taxon>
        <taxon>Apeibeae</taxon>
        <taxon>Corchorus</taxon>
    </lineage>
</organism>
<sequence>MLDRGTRLRVALDCARALEFLHEHVVPTVIHRDFKCTKLNTDGSWNQLNGNAGAGGIFRNMESYWIAVKLITEGCNHNHPYFYMISNIREIVMKHTDWKMNYVPRQKNCCTDWIAKWSLSKPLGLLRLDSSPEQLLCLIMADVFGVGHPVFIYV</sequence>
<dbReference type="AlphaFoldDB" id="A0A1R3KYZ6"/>
<dbReference type="OrthoDB" id="4062651at2759"/>
<proteinExistence type="predicted"/>
<reference evidence="2" key="1">
    <citation type="submission" date="2013-09" db="EMBL/GenBank/DDBJ databases">
        <title>Corchorus olitorius genome sequencing.</title>
        <authorList>
            <person name="Alam M."/>
            <person name="Haque M.S."/>
            <person name="Islam M.S."/>
            <person name="Emdad E.M."/>
            <person name="Islam M.M."/>
            <person name="Ahmed B."/>
            <person name="Halim A."/>
            <person name="Hossen Q.M.M."/>
            <person name="Hossain M.Z."/>
            <person name="Ahmed R."/>
            <person name="Khan M.M."/>
            <person name="Islam R."/>
            <person name="Rashid M.M."/>
            <person name="Khan S.A."/>
            <person name="Rahman M.S."/>
            <person name="Alam M."/>
            <person name="Yahiya A.S."/>
            <person name="Khan M.S."/>
            <person name="Azam M.S."/>
            <person name="Haque T."/>
            <person name="Lashkar M.Z.H."/>
            <person name="Akhand A.I."/>
            <person name="Morshed G."/>
            <person name="Roy S."/>
            <person name="Uddin K.S."/>
            <person name="Rabeya T."/>
            <person name="Hossain A.S."/>
            <person name="Chowdhury A."/>
            <person name="Snigdha A.R."/>
            <person name="Mortoza M.S."/>
            <person name="Matin S.A."/>
            <person name="Hoque S.M.E."/>
            <person name="Islam M.K."/>
            <person name="Roy D.K."/>
            <person name="Haider R."/>
            <person name="Moosa M.M."/>
            <person name="Elias S.M."/>
            <person name="Hasan A.M."/>
            <person name="Jahan S."/>
            <person name="Shafiuddin M."/>
            <person name="Mahmood N."/>
            <person name="Shommy N.S."/>
        </authorList>
    </citation>
    <scope>NUCLEOTIDE SEQUENCE [LARGE SCALE GENOMIC DNA]</scope>
    <source>
        <strain evidence="2">cv. O-4</strain>
    </source>
</reference>
<comment type="caution">
    <text evidence="1">The sequence shown here is derived from an EMBL/GenBank/DDBJ whole genome shotgun (WGS) entry which is preliminary data.</text>
</comment>
<evidence type="ECO:0000313" key="2">
    <source>
        <dbReference type="Proteomes" id="UP000187203"/>
    </source>
</evidence>
<keyword evidence="2" id="KW-1185">Reference proteome</keyword>
<evidence type="ECO:0008006" key="3">
    <source>
        <dbReference type="Google" id="ProtNLM"/>
    </source>
</evidence>
<protein>
    <recommendedName>
        <fullName evidence="3">Protein kinase domain-containing protein</fullName>
    </recommendedName>
</protein>
<dbReference type="STRING" id="93759.A0A1R3KYZ6"/>
<dbReference type="EMBL" id="AWUE01009547">
    <property type="protein sequence ID" value="OMP12311.1"/>
    <property type="molecule type" value="Genomic_DNA"/>
</dbReference>
<dbReference type="InterPro" id="IPR053151">
    <property type="entry name" value="RNase_H-like"/>
</dbReference>
<dbReference type="Gene3D" id="1.10.510.10">
    <property type="entry name" value="Transferase(Phosphotransferase) domain 1"/>
    <property type="match status" value="1"/>
</dbReference>
<dbReference type="Proteomes" id="UP000187203">
    <property type="component" value="Unassembled WGS sequence"/>
</dbReference>
<dbReference type="PANTHER" id="PTHR47723:SF19">
    <property type="entry name" value="POLYNUCLEOTIDYL TRANSFERASE, RIBONUCLEASE H-LIKE SUPERFAMILY PROTEIN"/>
    <property type="match status" value="1"/>
</dbReference>
<dbReference type="SUPFAM" id="SSF56112">
    <property type="entry name" value="Protein kinase-like (PK-like)"/>
    <property type="match status" value="1"/>
</dbReference>
<gene>
    <name evidence="1" type="ORF">COLO4_03313</name>
</gene>
<accession>A0A1R3KYZ6</accession>
<name>A0A1R3KYZ6_9ROSI</name>
<evidence type="ECO:0000313" key="1">
    <source>
        <dbReference type="EMBL" id="OMP12311.1"/>
    </source>
</evidence>